<evidence type="ECO:0000313" key="2">
    <source>
        <dbReference type="EMBL" id="OAX78451.1"/>
    </source>
</evidence>
<dbReference type="AlphaFoldDB" id="A0A1B7NNR3"/>
<comment type="caution">
    <text evidence="2">The sequence shown here is derived from an EMBL/GenBank/DDBJ whole genome shotgun (WGS) entry which is preliminary data.</text>
</comment>
<feature type="transmembrane region" description="Helical" evidence="1">
    <location>
        <begin position="57"/>
        <end position="77"/>
    </location>
</feature>
<evidence type="ECO:0000256" key="1">
    <source>
        <dbReference type="SAM" id="Phobius"/>
    </source>
</evidence>
<evidence type="ECO:0000313" key="3">
    <source>
        <dbReference type="Proteomes" id="UP000091918"/>
    </source>
</evidence>
<accession>A0A1B7NNR3</accession>
<name>A0A1B7NNR3_9EURO</name>
<organism evidence="2 3">
    <name type="scientific">Emergomyces africanus</name>
    <dbReference type="NCBI Taxonomy" id="1955775"/>
    <lineage>
        <taxon>Eukaryota</taxon>
        <taxon>Fungi</taxon>
        <taxon>Dikarya</taxon>
        <taxon>Ascomycota</taxon>
        <taxon>Pezizomycotina</taxon>
        <taxon>Eurotiomycetes</taxon>
        <taxon>Eurotiomycetidae</taxon>
        <taxon>Onygenales</taxon>
        <taxon>Ajellomycetaceae</taxon>
        <taxon>Emergomyces</taxon>
    </lineage>
</organism>
<dbReference type="STRING" id="1658172.A0A1B7NNR3"/>
<keyword evidence="1" id="KW-0812">Transmembrane</keyword>
<keyword evidence="1" id="KW-0472">Membrane</keyword>
<sequence length="175" mass="19550">MPKFTRPKNSGNAPREKVMARQMPIAPSHRARLNKGLYESAETQAHLPRTRSINPKGLTVCAVAAFFFSTYGTYLYVTYDKTVKKSKSLSVPDDVSDRYHKTAPTYDAEVDMAEWIMRVGKRREELVSRARGNVLEVACGTGRNMQYYSLGEKRGTDRTGKAAADLSPLSIKVAQ</sequence>
<dbReference type="OrthoDB" id="416496at2759"/>
<dbReference type="Proteomes" id="UP000091918">
    <property type="component" value="Unassembled WGS sequence"/>
</dbReference>
<proteinExistence type="predicted"/>
<dbReference type="SUPFAM" id="SSF53335">
    <property type="entry name" value="S-adenosyl-L-methionine-dependent methyltransferases"/>
    <property type="match status" value="1"/>
</dbReference>
<dbReference type="EMBL" id="LGUA01001512">
    <property type="protein sequence ID" value="OAX78451.1"/>
    <property type="molecule type" value="Genomic_DNA"/>
</dbReference>
<reference evidence="2 3" key="1">
    <citation type="submission" date="2015-07" db="EMBL/GenBank/DDBJ databases">
        <title>Emmonsia species relationships and genome sequence.</title>
        <authorList>
            <person name="Cuomo C.A."/>
            <person name="Schwartz I.S."/>
            <person name="Kenyon C."/>
            <person name="de Hoog G.S."/>
            <person name="Govender N.P."/>
            <person name="Botha A."/>
            <person name="Moreno L."/>
            <person name="de Vries M."/>
            <person name="Munoz J.F."/>
            <person name="Stielow J.B."/>
        </authorList>
    </citation>
    <scope>NUCLEOTIDE SEQUENCE [LARGE SCALE GENOMIC DNA]</scope>
    <source>
        <strain evidence="2 3">CBS 136260</strain>
    </source>
</reference>
<keyword evidence="3" id="KW-1185">Reference proteome</keyword>
<keyword evidence="1" id="KW-1133">Transmembrane helix</keyword>
<protein>
    <submittedName>
        <fullName evidence="2">Uncharacterized protein</fullName>
    </submittedName>
</protein>
<gene>
    <name evidence="2" type="ORF">ACJ72_07241</name>
</gene>
<dbReference type="InterPro" id="IPR029063">
    <property type="entry name" value="SAM-dependent_MTases_sf"/>
</dbReference>
<dbReference type="Gene3D" id="3.40.50.150">
    <property type="entry name" value="Vaccinia Virus protein VP39"/>
    <property type="match status" value="1"/>
</dbReference>